<dbReference type="Pfam" id="PF13742">
    <property type="entry name" value="tRNA_anti_2"/>
    <property type="match status" value="1"/>
</dbReference>
<keyword evidence="11" id="KW-1185">Reference proteome</keyword>
<dbReference type="EMBL" id="BMIJ01000002">
    <property type="protein sequence ID" value="GGB88252.1"/>
    <property type="molecule type" value="Genomic_DNA"/>
</dbReference>
<dbReference type="Proteomes" id="UP000629025">
    <property type="component" value="Unassembled WGS sequence"/>
</dbReference>
<evidence type="ECO:0000256" key="3">
    <source>
        <dbReference type="ARBA" id="ARBA00022801"/>
    </source>
</evidence>
<organism evidence="10 11">
    <name type="scientific">Marinobacterium zhoushanense</name>
    <dbReference type="NCBI Taxonomy" id="1679163"/>
    <lineage>
        <taxon>Bacteria</taxon>
        <taxon>Pseudomonadati</taxon>
        <taxon>Pseudomonadota</taxon>
        <taxon>Gammaproteobacteria</taxon>
        <taxon>Oceanospirillales</taxon>
        <taxon>Oceanospirillaceae</taxon>
        <taxon>Marinobacterium</taxon>
    </lineage>
</organism>
<dbReference type="PANTHER" id="PTHR30008:SF0">
    <property type="entry name" value="EXODEOXYRIBONUCLEASE 7 LARGE SUBUNIT"/>
    <property type="match status" value="1"/>
</dbReference>
<evidence type="ECO:0000256" key="5">
    <source>
        <dbReference type="HAMAP-Rule" id="MF_00378"/>
    </source>
</evidence>
<comment type="subcellular location">
    <subcellularLocation>
        <location evidence="5 6">Cytoplasm</location>
    </subcellularLocation>
</comment>
<dbReference type="HAMAP" id="MF_00378">
    <property type="entry name" value="Exonuc_7_L"/>
    <property type="match status" value="1"/>
</dbReference>
<keyword evidence="7" id="KW-0175">Coiled coil</keyword>
<keyword evidence="4 5" id="KW-0269">Exonuclease</keyword>
<reference evidence="11" key="1">
    <citation type="journal article" date="2019" name="Int. J. Syst. Evol. Microbiol.">
        <title>The Global Catalogue of Microorganisms (GCM) 10K type strain sequencing project: providing services to taxonomists for standard genome sequencing and annotation.</title>
        <authorList>
            <consortium name="The Broad Institute Genomics Platform"/>
            <consortium name="The Broad Institute Genome Sequencing Center for Infectious Disease"/>
            <person name="Wu L."/>
            <person name="Ma J."/>
        </authorList>
    </citation>
    <scope>NUCLEOTIDE SEQUENCE [LARGE SCALE GENOMIC DNA]</scope>
    <source>
        <strain evidence="11">CGMCC 1.15341</strain>
    </source>
</reference>
<evidence type="ECO:0000256" key="6">
    <source>
        <dbReference type="RuleBase" id="RU004355"/>
    </source>
</evidence>
<keyword evidence="1 5" id="KW-0963">Cytoplasm</keyword>
<dbReference type="NCBIfam" id="TIGR00237">
    <property type="entry name" value="xseA"/>
    <property type="match status" value="1"/>
</dbReference>
<evidence type="ECO:0000313" key="11">
    <source>
        <dbReference type="Proteomes" id="UP000629025"/>
    </source>
</evidence>
<accession>A0ABQ1K8U2</accession>
<keyword evidence="2 5" id="KW-0540">Nuclease</keyword>
<dbReference type="EC" id="3.1.11.6" evidence="5"/>
<feature type="domain" description="Exonuclease VII large subunit C-terminal" evidence="8">
    <location>
        <begin position="127"/>
        <end position="440"/>
    </location>
</feature>
<comment type="subunit">
    <text evidence="5">Heterooligomer composed of large and small subunits.</text>
</comment>
<feature type="coiled-coil region" evidence="7">
    <location>
        <begin position="311"/>
        <end position="376"/>
    </location>
</feature>
<evidence type="ECO:0000256" key="7">
    <source>
        <dbReference type="SAM" id="Coils"/>
    </source>
</evidence>
<comment type="function">
    <text evidence="5">Bidirectionally degrades single-stranded DNA into large acid-insoluble oligonucleotides, which are then degraded further into small acid-soluble oligonucleotides.</text>
</comment>
<protein>
    <recommendedName>
        <fullName evidence="5">Exodeoxyribonuclease 7 large subunit</fullName>
        <ecNumber evidence="5">3.1.11.6</ecNumber>
    </recommendedName>
    <alternativeName>
        <fullName evidence="5">Exodeoxyribonuclease VII large subunit</fullName>
        <shortName evidence="5">Exonuclease VII large subunit</shortName>
    </alternativeName>
</protein>
<evidence type="ECO:0000256" key="1">
    <source>
        <dbReference type="ARBA" id="ARBA00022490"/>
    </source>
</evidence>
<dbReference type="InterPro" id="IPR020579">
    <property type="entry name" value="Exonuc_VII_lsu_C"/>
</dbReference>
<evidence type="ECO:0000259" key="9">
    <source>
        <dbReference type="Pfam" id="PF13742"/>
    </source>
</evidence>
<dbReference type="InterPro" id="IPR003753">
    <property type="entry name" value="Exonuc_VII_L"/>
</dbReference>
<evidence type="ECO:0000313" key="10">
    <source>
        <dbReference type="EMBL" id="GGB88252.1"/>
    </source>
</evidence>
<proteinExistence type="inferred from homology"/>
<comment type="catalytic activity">
    <reaction evidence="5 6">
        <text>Exonucleolytic cleavage in either 5'- to 3'- or 3'- to 5'-direction to yield nucleoside 5'-phosphates.</text>
        <dbReference type="EC" id="3.1.11.6"/>
    </reaction>
</comment>
<name>A0ABQ1K8U2_9GAMM</name>
<comment type="similarity">
    <text evidence="5 6">Belongs to the XseA family.</text>
</comment>
<feature type="domain" description="OB-fold nucleic acid binding" evidence="9">
    <location>
        <begin position="11"/>
        <end position="104"/>
    </location>
</feature>
<evidence type="ECO:0000256" key="2">
    <source>
        <dbReference type="ARBA" id="ARBA00022722"/>
    </source>
</evidence>
<dbReference type="PANTHER" id="PTHR30008">
    <property type="entry name" value="EXODEOXYRIBONUCLEASE 7 LARGE SUBUNIT"/>
    <property type="match status" value="1"/>
</dbReference>
<keyword evidence="3 5" id="KW-0378">Hydrolase</keyword>
<comment type="caution">
    <text evidence="10">The sequence shown here is derived from an EMBL/GenBank/DDBJ whole genome shotgun (WGS) entry which is preliminary data.</text>
</comment>
<evidence type="ECO:0000259" key="8">
    <source>
        <dbReference type="Pfam" id="PF02601"/>
    </source>
</evidence>
<evidence type="ECO:0000256" key="4">
    <source>
        <dbReference type="ARBA" id="ARBA00022839"/>
    </source>
</evidence>
<sequence length="448" mass="50120">MIMQPTANRALSVSALNRQVKSLLEHSFLSIQVIGEISNFARPSSGHWYFTLKDAKAQVRCAMFRNSNQRTGFVPREGDEVLVTARVSLYEGRGDYQLICERMEKSGLGQLQQAFDALKAKLDKEGLFDSARKRPLPLHPKHLGVVTSPSGAAIHDILTVLKRRFPGLPVTLYPTAVQGQEAASQIVSAIDLANRHGQCDVLIVGRGGGSLEDLWPFNEEIVARAIAASAIPVVSAVGHEVDISISDLVADQRAATPSAAAELLSPDRHALVLRLNQLRRRLESRIGWQLERKRHQLLAARQRLRHPGERVREHMQALDRLEIRLQRAALRLLEQRRSRLTDLNARLQRVTPARLLDQYRHQLQQLQLLLPRLMQRHLERNRLRLAQQSGKLQSVSPLATLERGYSILLNPAGQAVSSAEQVSPGERLKARLHKGRLTCTVDSIEPGE</sequence>
<dbReference type="Pfam" id="PF02601">
    <property type="entry name" value="Exonuc_VII_L"/>
    <property type="match status" value="1"/>
</dbReference>
<gene>
    <name evidence="5 10" type="primary">xseA</name>
    <name evidence="10" type="ORF">GCM10011352_12820</name>
</gene>
<dbReference type="InterPro" id="IPR025824">
    <property type="entry name" value="OB-fold_nuc-bd_dom"/>
</dbReference>
<dbReference type="CDD" id="cd04489">
    <property type="entry name" value="ExoVII_LU_OBF"/>
    <property type="match status" value="1"/>
</dbReference>